<dbReference type="CDD" id="cd02208">
    <property type="entry name" value="cupin_RmlC-like"/>
    <property type="match status" value="1"/>
</dbReference>
<feature type="compositionally biased region" description="Polar residues" evidence="4">
    <location>
        <begin position="102"/>
        <end position="151"/>
    </location>
</feature>
<dbReference type="GO" id="GO:0000785">
    <property type="term" value="C:chromatin"/>
    <property type="evidence" value="ECO:0007669"/>
    <property type="project" value="TreeGrafter"/>
</dbReference>
<reference evidence="6" key="1">
    <citation type="submission" date="2023-03" db="EMBL/GenBank/DDBJ databases">
        <title>Massive genome expansion in bonnet fungi (Mycena s.s.) driven by repeated elements and novel gene families across ecological guilds.</title>
        <authorList>
            <consortium name="Lawrence Berkeley National Laboratory"/>
            <person name="Harder C.B."/>
            <person name="Miyauchi S."/>
            <person name="Viragh M."/>
            <person name="Kuo A."/>
            <person name="Thoen E."/>
            <person name="Andreopoulos B."/>
            <person name="Lu D."/>
            <person name="Skrede I."/>
            <person name="Drula E."/>
            <person name="Henrissat B."/>
            <person name="Morin E."/>
            <person name="Kohler A."/>
            <person name="Barry K."/>
            <person name="LaButti K."/>
            <person name="Morin E."/>
            <person name="Salamov A."/>
            <person name="Lipzen A."/>
            <person name="Mereny Z."/>
            <person name="Hegedus B."/>
            <person name="Baldrian P."/>
            <person name="Stursova M."/>
            <person name="Weitz H."/>
            <person name="Taylor A."/>
            <person name="Grigoriev I.V."/>
            <person name="Nagy L.G."/>
            <person name="Martin F."/>
            <person name="Kauserud H."/>
        </authorList>
    </citation>
    <scope>NUCLEOTIDE SEQUENCE</scope>
    <source>
        <strain evidence="6">9144</strain>
    </source>
</reference>
<feature type="compositionally biased region" description="Polar residues" evidence="4">
    <location>
        <begin position="165"/>
        <end position="177"/>
    </location>
</feature>
<dbReference type="Proteomes" id="UP001219525">
    <property type="component" value="Unassembled WGS sequence"/>
</dbReference>
<dbReference type="Pfam" id="PF02373">
    <property type="entry name" value="JmjC"/>
    <property type="match status" value="1"/>
</dbReference>
<evidence type="ECO:0000256" key="4">
    <source>
        <dbReference type="SAM" id="MobiDB-lite"/>
    </source>
</evidence>
<dbReference type="GO" id="GO:0046872">
    <property type="term" value="F:metal ion binding"/>
    <property type="evidence" value="ECO:0007669"/>
    <property type="project" value="UniProtKB-KW"/>
</dbReference>
<dbReference type="PANTHER" id="PTHR12549">
    <property type="entry name" value="JMJC DOMAIN-CONTAINING HISTONE DEMETHYLATION PROTEIN"/>
    <property type="match status" value="1"/>
</dbReference>
<keyword evidence="7" id="KW-1185">Reference proteome</keyword>
<dbReference type="GO" id="GO:0003712">
    <property type="term" value="F:transcription coregulator activity"/>
    <property type="evidence" value="ECO:0007669"/>
    <property type="project" value="TreeGrafter"/>
</dbReference>
<dbReference type="InterPro" id="IPR003347">
    <property type="entry name" value="JmjC_dom"/>
</dbReference>
<name>A0AAD6YU50_9AGAR</name>
<dbReference type="AlphaFoldDB" id="A0AAD6YU50"/>
<dbReference type="GO" id="GO:0032454">
    <property type="term" value="F:histone H3K9 demethylase activity"/>
    <property type="evidence" value="ECO:0007669"/>
    <property type="project" value="InterPro"/>
</dbReference>
<dbReference type="GO" id="GO:0006357">
    <property type="term" value="P:regulation of transcription by RNA polymerase II"/>
    <property type="evidence" value="ECO:0007669"/>
    <property type="project" value="TreeGrafter"/>
</dbReference>
<dbReference type="GO" id="GO:0031490">
    <property type="term" value="F:chromatin DNA binding"/>
    <property type="evidence" value="ECO:0007669"/>
    <property type="project" value="TreeGrafter"/>
</dbReference>
<dbReference type="SMART" id="SM00558">
    <property type="entry name" value="JmjC"/>
    <property type="match status" value="1"/>
</dbReference>
<dbReference type="PROSITE" id="PS51184">
    <property type="entry name" value="JMJC"/>
    <property type="match status" value="1"/>
</dbReference>
<organism evidence="6 7">
    <name type="scientific">Mycena pura</name>
    <dbReference type="NCBI Taxonomy" id="153505"/>
    <lineage>
        <taxon>Eukaryota</taxon>
        <taxon>Fungi</taxon>
        <taxon>Dikarya</taxon>
        <taxon>Basidiomycota</taxon>
        <taxon>Agaricomycotina</taxon>
        <taxon>Agaricomycetes</taxon>
        <taxon>Agaricomycetidae</taxon>
        <taxon>Agaricales</taxon>
        <taxon>Marasmiineae</taxon>
        <taxon>Mycenaceae</taxon>
        <taxon>Mycena</taxon>
    </lineage>
</organism>
<evidence type="ECO:0000256" key="2">
    <source>
        <dbReference type="ARBA" id="ARBA00022723"/>
    </source>
</evidence>
<evidence type="ECO:0000313" key="7">
    <source>
        <dbReference type="Proteomes" id="UP001219525"/>
    </source>
</evidence>
<dbReference type="SUPFAM" id="SSF51197">
    <property type="entry name" value="Clavaminate synthase-like"/>
    <property type="match status" value="1"/>
</dbReference>
<feature type="compositionally biased region" description="Polar residues" evidence="4">
    <location>
        <begin position="1"/>
        <end position="16"/>
    </location>
</feature>
<dbReference type="PANTHER" id="PTHR12549:SF38">
    <property type="entry name" value="JMJC DOMAIN-CONTAINING HISTONE DEMETHYLASE 2, ISOFORM A"/>
    <property type="match status" value="1"/>
</dbReference>
<evidence type="ECO:0000259" key="5">
    <source>
        <dbReference type="PROSITE" id="PS51184"/>
    </source>
</evidence>
<proteinExistence type="predicted"/>
<dbReference type="EMBL" id="JARJCW010000002">
    <property type="protein sequence ID" value="KAJ7229105.1"/>
    <property type="molecule type" value="Genomic_DNA"/>
</dbReference>
<comment type="caution">
    <text evidence="6">The sequence shown here is derived from an EMBL/GenBank/DDBJ whole genome shotgun (WGS) entry which is preliminary data.</text>
</comment>
<evidence type="ECO:0000313" key="6">
    <source>
        <dbReference type="EMBL" id="KAJ7229105.1"/>
    </source>
</evidence>
<keyword evidence="2" id="KW-0479">Metal-binding</keyword>
<evidence type="ECO:0000256" key="1">
    <source>
        <dbReference type="ARBA" id="ARBA00004123"/>
    </source>
</evidence>
<sequence length="904" mass="101284">MSSPSAPRSKSLQYILNPTFDDPRFSTSQQSTSPQNGQGGTGVSSQHYGLTPARNWHPTGPNVCGPSLPSRTISSNYALLPSPDARASYERVPHMSPHLNERTPQSSNYTPRQPLESTSVPSSGSRIADDSSQPVAHQRRGSPQINSSLWQSRERPSVRIFTRDAPQTDTGNPSSYYNDEPSESMYATRPGSGSRPQEPPPTFFPRSDDRSRSSGLAQKRGGSQLENADEPPKSKQKLNAKPRDQKASGPNPKRSGYTTKKRNEAAQQAALNDRIPSTIYRILPKSKNYREDAPYEVVADSFSSGNLRREIQISRCMSGRYKTENIPRCVACSRRWAGDTCRFQNIRSFFRDADGHIQGYAFTEQEAHHETPPVRYPAQWNIPFKKEHIHEIKKTVSNALLPILQEEFRHISLSSIVYRARESDVRATCDTCLTSIFSCSWMCRNCGREACSDCFELVKRLTMETEGASQAVIDEFQARREAHFHSNPLFLSCVGKVDHGAKNFLPMTRFGKSELTNAIRDMEDSPATSSNRENHSPADMAPSPISNDSEATIISNGDIMHVSGQPSLPSISSLNTEIPAHEIQRFKDADLTEDIFRPLWAKGEPLLVTGVGNKLKINWTPEYFIETYGSRTCLILACQSEDTKHITVGDFFRTFGQYEGREQSWKLKDWPPSSDFKTAFPELYEDFSQAVPMPNYVRRDGVLNIASHFPSNTVAPDLGPKMYNANANRDASSSSKGSTRLHMDMADALNIMAYAAPDPEGQEGCAAWDLFRAEDSDKLRCFLKTRFALAGPDPIHTQIAYLDDASRRQLWEEHGVKSYRVYQKAGEAVFIPAGCAHQVRNLSDCIKVAIDFVSPENIERCAKLTHEFRGVNIAKAWKEDVLQLRSMMWFAWLSCCEQEKAAKV</sequence>
<feature type="domain" description="JmjC" evidence="5">
    <location>
        <begin position="698"/>
        <end position="869"/>
    </location>
</feature>
<keyword evidence="3" id="KW-0539">Nucleus</keyword>
<feature type="region of interest" description="Disordered" evidence="4">
    <location>
        <begin position="1"/>
        <end position="272"/>
    </location>
</feature>
<dbReference type="GO" id="GO:0000118">
    <property type="term" value="C:histone deacetylase complex"/>
    <property type="evidence" value="ECO:0007669"/>
    <property type="project" value="TreeGrafter"/>
</dbReference>
<protein>
    <recommendedName>
        <fullName evidence="5">JmjC domain-containing protein</fullName>
    </recommendedName>
</protein>
<feature type="compositionally biased region" description="Polar residues" evidence="4">
    <location>
        <begin position="25"/>
        <end position="36"/>
    </location>
</feature>
<comment type="subcellular location">
    <subcellularLocation>
        <location evidence="1">Nucleus</location>
    </subcellularLocation>
</comment>
<dbReference type="InterPro" id="IPR045109">
    <property type="entry name" value="LSDs-like"/>
</dbReference>
<gene>
    <name evidence="6" type="ORF">GGX14DRAFT_416702</name>
</gene>
<evidence type="ECO:0000256" key="3">
    <source>
        <dbReference type="ARBA" id="ARBA00023242"/>
    </source>
</evidence>
<dbReference type="Gene3D" id="2.60.120.650">
    <property type="entry name" value="Cupin"/>
    <property type="match status" value="1"/>
</dbReference>
<feature type="region of interest" description="Disordered" evidence="4">
    <location>
        <begin position="523"/>
        <end position="550"/>
    </location>
</feature>
<accession>A0AAD6YU50</accession>